<comment type="caution">
    <text evidence="2">The sequence shown here is derived from an EMBL/GenBank/DDBJ whole genome shotgun (WGS) entry which is preliminary data.</text>
</comment>
<protein>
    <recommendedName>
        <fullName evidence="5">Reverse transcriptase domain-containing protein</fullName>
    </recommendedName>
</protein>
<feature type="non-terminal residue" evidence="2">
    <location>
        <position position="1"/>
    </location>
</feature>
<dbReference type="Proteomes" id="UP000682733">
    <property type="component" value="Unassembled WGS sequence"/>
</dbReference>
<evidence type="ECO:0008006" key="5">
    <source>
        <dbReference type="Google" id="ProtNLM"/>
    </source>
</evidence>
<evidence type="ECO:0000313" key="3">
    <source>
        <dbReference type="EMBL" id="CAF4034193.1"/>
    </source>
</evidence>
<evidence type="ECO:0000256" key="1">
    <source>
        <dbReference type="SAM" id="SignalP"/>
    </source>
</evidence>
<feature type="signal peptide" evidence="1">
    <location>
        <begin position="1"/>
        <end position="17"/>
    </location>
</feature>
<dbReference type="AlphaFoldDB" id="A0A8S2EQF2"/>
<evidence type="ECO:0000313" key="2">
    <source>
        <dbReference type="EMBL" id="CAF1226111.1"/>
    </source>
</evidence>
<dbReference type="EMBL" id="CAJOBA010037015">
    <property type="protein sequence ID" value="CAF4034193.1"/>
    <property type="molecule type" value="Genomic_DNA"/>
</dbReference>
<feature type="chain" id="PRO_5036434535" description="Reverse transcriptase domain-containing protein" evidence="1">
    <location>
        <begin position="18"/>
        <end position="432"/>
    </location>
</feature>
<evidence type="ECO:0000313" key="4">
    <source>
        <dbReference type="Proteomes" id="UP000677228"/>
    </source>
</evidence>
<keyword evidence="1" id="KW-0732">Signal</keyword>
<organism evidence="2 4">
    <name type="scientific">Didymodactylos carnosus</name>
    <dbReference type="NCBI Taxonomy" id="1234261"/>
    <lineage>
        <taxon>Eukaryota</taxon>
        <taxon>Metazoa</taxon>
        <taxon>Spiralia</taxon>
        <taxon>Gnathifera</taxon>
        <taxon>Rotifera</taxon>
        <taxon>Eurotatoria</taxon>
        <taxon>Bdelloidea</taxon>
        <taxon>Philodinida</taxon>
        <taxon>Philodinidae</taxon>
        <taxon>Didymodactylos</taxon>
    </lineage>
</organism>
<name>A0A8S2EQF2_9BILA</name>
<dbReference type="PANTHER" id="PTHR21301">
    <property type="entry name" value="REVERSE TRANSCRIPTASE"/>
    <property type="match status" value="1"/>
</dbReference>
<reference evidence="2" key="1">
    <citation type="submission" date="2021-02" db="EMBL/GenBank/DDBJ databases">
        <authorList>
            <person name="Nowell W R."/>
        </authorList>
    </citation>
    <scope>NUCLEOTIDE SEQUENCE</scope>
</reference>
<proteinExistence type="predicted"/>
<dbReference type="PANTHER" id="PTHR21301:SF10">
    <property type="entry name" value="REVERSE TRANSCRIPTASE DOMAIN-CONTAINING PROTEIN"/>
    <property type="match status" value="1"/>
</dbReference>
<sequence>MVVVVTLLNLCSGCCVALGHTKLLGFKTEYRDYEHKDHDEIISYKLTPAQISGAMRLRQMTNRFIHNTQDELYRNRSAHNNYKEALNSLSADKSIIICKPDKGKGIVILDKSEYIEKMNAIVNDTATFKQITDDPTMNKEDKLVRFLLKLHERGFISDTEYKLARPVGSRFARLYGLPKVHKPNRSIRPILSSIKTFNYGLGLMLANRLAHLRSSASMVKDSFEFANTVKSFSGSQLNLRMISFDVKNLFTKVPLAYTIDLIIDKLYEKCDLCSISRKKMKCRKCEDTEDFRTLLRLATSETHFVYNNNLYEQIDGVSIGGPLAGTIADIFMIHLEESLHDDLYKNGVRLWRRFVDDTFALVEPNASINSILSVLNGFHPSIEFTFEMEVDNSLSFLDVHVIRSVSQYSTTIYRKSTFTGLIMKWQSYVPLS</sequence>
<accession>A0A8S2EQF2</accession>
<gene>
    <name evidence="2" type="ORF">OVA965_LOCUS25153</name>
    <name evidence="3" type="ORF">TMI583_LOCUS25881</name>
</gene>
<dbReference type="EMBL" id="CAJNOK010015473">
    <property type="protein sequence ID" value="CAF1226111.1"/>
    <property type="molecule type" value="Genomic_DNA"/>
</dbReference>
<dbReference type="Proteomes" id="UP000677228">
    <property type="component" value="Unassembled WGS sequence"/>
</dbReference>